<dbReference type="Proteomes" id="UP001254165">
    <property type="component" value="Unassembled WGS sequence"/>
</dbReference>
<comment type="function">
    <text evidence="5">An accessory protein needed during the final step in the assembly of 30S ribosomal subunit, possibly for assembly of the head region. Essential for efficient processing of 16S rRNA. May be needed both before and after RbfA during the maturation of 16S rRNA. It has affinity for free ribosomal 30S subunits but not for 70S ribosomes.</text>
</comment>
<proteinExistence type="inferred from homology"/>
<comment type="subunit">
    <text evidence="5">Binds ribosomal protein uS19.</text>
</comment>
<keyword evidence="2 5" id="KW-0690">Ribosome biogenesis</keyword>
<dbReference type="InterPro" id="IPR009000">
    <property type="entry name" value="Transl_B-barrel_sf"/>
</dbReference>
<accession>A0ABU3NKW3</accession>
<evidence type="ECO:0000313" key="9">
    <source>
        <dbReference type="Proteomes" id="UP001254165"/>
    </source>
</evidence>
<dbReference type="SUPFAM" id="SSF50447">
    <property type="entry name" value="Translation proteins"/>
    <property type="match status" value="1"/>
</dbReference>
<evidence type="ECO:0000313" key="8">
    <source>
        <dbReference type="EMBL" id="MDT8897478.1"/>
    </source>
</evidence>
<dbReference type="Gene3D" id="2.40.30.60">
    <property type="entry name" value="RimM"/>
    <property type="match status" value="1"/>
</dbReference>
<name>A0ABU3NKW3_9CHLR</name>
<dbReference type="PANTHER" id="PTHR33692">
    <property type="entry name" value="RIBOSOME MATURATION FACTOR RIMM"/>
    <property type="match status" value="1"/>
</dbReference>
<dbReference type="InterPro" id="IPR036976">
    <property type="entry name" value="RimM_N_sf"/>
</dbReference>
<dbReference type="PANTHER" id="PTHR33692:SF1">
    <property type="entry name" value="RIBOSOME MATURATION FACTOR RIMM"/>
    <property type="match status" value="1"/>
</dbReference>
<dbReference type="Pfam" id="PF24986">
    <property type="entry name" value="PRC_RimM"/>
    <property type="match status" value="1"/>
</dbReference>
<dbReference type="Pfam" id="PF01782">
    <property type="entry name" value="RimM"/>
    <property type="match status" value="1"/>
</dbReference>
<evidence type="ECO:0000259" key="7">
    <source>
        <dbReference type="Pfam" id="PF24986"/>
    </source>
</evidence>
<keyword evidence="1 5" id="KW-0963">Cytoplasm</keyword>
<dbReference type="InterPro" id="IPR056792">
    <property type="entry name" value="PRC_RimM"/>
</dbReference>
<organism evidence="8 9">
    <name type="scientific">Thermanaerothrix solaris</name>
    <dbReference type="NCBI Taxonomy" id="3058434"/>
    <lineage>
        <taxon>Bacteria</taxon>
        <taxon>Bacillati</taxon>
        <taxon>Chloroflexota</taxon>
        <taxon>Anaerolineae</taxon>
        <taxon>Anaerolineales</taxon>
        <taxon>Anaerolineaceae</taxon>
        <taxon>Thermanaerothrix</taxon>
    </lineage>
</organism>
<evidence type="ECO:0000256" key="5">
    <source>
        <dbReference type="HAMAP-Rule" id="MF_00014"/>
    </source>
</evidence>
<keyword evidence="4 5" id="KW-0143">Chaperone</keyword>
<evidence type="ECO:0000259" key="6">
    <source>
        <dbReference type="Pfam" id="PF01782"/>
    </source>
</evidence>
<comment type="similarity">
    <text evidence="5">Belongs to the RimM family.</text>
</comment>
<comment type="domain">
    <text evidence="5">The PRC barrel domain binds ribosomal protein uS19.</text>
</comment>
<keyword evidence="9" id="KW-1185">Reference proteome</keyword>
<comment type="subcellular location">
    <subcellularLocation>
        <location evidence="5">Cytoplasm</location>
    </subcellularLocation>
</comment>
<comment type="caution">
    <text evidence="8">The sequence shown here is derived from an EMBL/GenBank/DDBJ whole genome shotgun (WGS) entry which is preliminary data.</text>
</comment>
<dbReference type="NCBIfam" id="TIGR02273">
    <property type="entry name" value="16S_RimM"/>
    <property type="match status" value="1"/>
</dbReference>
<dbReference type="InterPro" id="IPR011961">
    <property type="entry name" value="RimM"/>
</dbReference>
<dbReference type="InterPro" id="IPR011033">
    <property type="entry name" value="PRC_barrel-like_sf"/>
</dbReference>
<evidence type="ECO:0000256" key="1">
    <source>
        <dbReference type="ARBA" id="ARBA00022490"/>
    </source>
</evidence>
<keyword evidence="3 5" id="KW-0698">rRNA processing</keyword>
<sequence>MRKNPSHLRKRQLQRDNTGSLPLGEPVFLAVGYIRRPHGVRGEMVMDLLTDFPERLVPGKRLYLGEEHLPVQIRSVRPALQAMLIAFEGFEDRDQVAAFRNQYLYVRADELPPLPEGEYYHHQLLGLTVFDQAGHSLGVLSEILETGANDVYVVRDEQGREVLLPVIEGVILEVDLKTHRLIVNPPEWL</sequence>
<dbReference type="HAMAP" id="MF_00014">
    <property type="entry name" value="Ribosome_mat_RimM"/>
    <property type="match status" value="1"/>
</dbReference>
<dbReference type="Gene3D" id="2.30.30.240">
    <property type="entry name" value="PRC-barrel domain"/>
    <property type="match status" value="1"/>
</dbReference>
<feature type="domain" description="Ribosome maturation factor RimM PRC barrel" evidence="7">
    <location>
        <begin position="121"/>
        <end position="187"/>
    </location>
</feature>
<dbReference type="RefSeq" id="WP_315624133.1">
    <property type="nucleotide sequence ID" value="NZ_JAUHMF010000001.1"/>
</dbReference>
<dbReference type="InterPro" id="IPR002676">
    <property type="entry name" value="RimM_N"/>
</dbReference>
<evidence type="ECO:0000256" key="3">
    <source>
        <dbReference type="ARBA" id="ARBA00022552"/>
    </source>
</evidence>
<feature type="domain" description="RimM N-terminal" evidence="6">
    <location>
        <begin position="31"/>
        <end position="109"/>
    </location>
</feature>
<dbReference type="EMBL" id="JAUHMF010000001">
    <property type="protein sequence ID" value="MDT8897478.1"/>
    <property type="molecule type" value="Genomic_DNA"/>
</dbReference>
<evidence type="ECO:0000256" key="4">
    <source>
        <dbReference type="ARBA" id="ARBA00023186"/>
    </source>
</evidence>
<dbReference type="SUPFAM" id="SSF50346">
    <property type="entry name" value="PRC-barrel domain"/>
    <property type="match status" value="1"/>
</dbReference>
<reference evidence="8 9" key="1">
    <citation type="submission" date="2023-07" db="EMBL/GenBank/DDBJ databases">
        <title>Novel species of Thermanaerothrix with wide hydrolytic capabilities.</title>
        <authorList>
            <person name="Zayulina K.S."/>
            <person name="Podosokorskaya O.A."/>
            <person name="Elcheninov A.G."/>
        </authorList>
    </citation>
    <scope>NUCLEOTIDE SEQUENCE [LARGE SCALE GENOMIC DNA]</scope>
    <source>
        <strain evidence="8 9">4228-RoL</strain>
    </source>
</reference>
<evidence type="ECO:0000256" key="2">
    <source>
        <dbReference type="ARBA" id="ARBA00022517"/>
    </source>
</evidence>
<gene>
    <name evidence="5 8" type="primary">rimM</name>
    <name evidence="8" type="ORF">QYE77_04300</name>
</gene>
<protein>
    <recommendedName>
        <fullName evidence="5">Ribosome maturation factor RimM</fullName>
    </recommendedName>
</protein>